<dbReference type="EMBL" id="SEUK01000055">
    <property type="protein sequence ID" value="KAA1157006.1"/>
    <property type="molecule type" value="Genomic_DNA"/>
</dbReference>
<name>A0AB73BC79_9GAMM</name>
<comment type="caution">
    <text evidence="1">The sequence shown here is derived from an EMBL/GenBank/DDBJ whole genome shotgun (WGS) entry which is preliminary data.</text>
</comment>
<dbReference type="AlphaFoldDB" id="A0AB73BC79"/>
<dbReference type="RefSeq" id="WP_149615204.1">
    <property type="nucleotide sequence ID" value="NZ_SEUK01000055.1"/>
</dbReference>
<protein>
    <submittedName>
        <fullName evidence="1">Uncharacterized protein</fullName>
    </submittedName>
</protein>
<sequence length="294" mass="33395">MKADGHIKISVEAITQMQKNCQVERKLCSLPIFVNGTYQWSNPEVSNRADFISAFIAYMVNLRAYNFNAFDPRKNLARRIAAVDFDESWTHEAPTGQRYHFMKSSNETEYDSYINGCVFIKEKMDRWVIECKQKVNILKQLQNDNENVTFQIRRYGVKHLALALHALQDSFSPAHTVRSEKAIYQIKCRKEAMISGVDAAEANHPHPIIKIFDYDKQKHGSPIDIITPHSKGDIHSGSLNTNSGKLAVKATQELIILGLQSVSQNKDSLAGWGAYKAKWLAQKNLPSTENYKCS</sequence>
<gene>
    <name evidence="1" type="ORF">EU508_18980</name>
</gene>
<proteinExistence type="predicted"/>
<evidence type="ECO:0000313" key="2">
    <source>
        <dbReference type="Proteomes" id="UP000324162"/>
    </source>
</evidence>
<accession>A0AB73BC79</accession>
<evidence type="ECO:0000313" key="1">
    <source>
        <dbReference type="EMBL" id="KAA1157006.1"/>
    </source>
</evidence>
<dbReference type="Proteomes" id="UP000324162">
    <property type="component" value="Unassembled WGS sequence"/>
</dbReference>
<reference evidence="1 2" key="1">
    <citation type="submission" date="2019-01" db="EMBL/GenBank/DDBJ databases">
        <title>Genome sequences of marine Pseudoalteromonas species.</title>
        <authorList>
            <person name="Boraston A.B."/>
            <person name="Hehemann J.-H."/>
            <person name="Vickers C.J."/>
            <person name="Salama-Alber O."/>
            <person name="Abe K."/>
            <person name="Hettle A.J."/>
        </authorList>
    </citation>
    <scope>NUCLEOTIDE SEQUENCE [LARGE SCALE GENOMIC DNA]</scope>
    <source>
        <strain evidence="1 2">PS42</strain>
    </source>
</reference>
<organism evidence="1 2">
    <name type="scientific">Pseudoalteromonas fuliginea</name>
    <dbReference type="NCBI Taxonomy" id="1872678"/>
    <lineage>
        <taxon>Bacteria</taxon>
        <taxon>Pseudomonadati</taxon>
        <taxon>Pseudomonadota</taxon>
        <taxon>Gammaproteobacteria</taxon>
        <taxon>Alteromonadales</taxon>
        <taxon>Pseudoalteromonadaceae</taxon>
        <taxon>Pseudoalteromonas</taxon>
    </lineage>
</organism>